<feature type="compositionally biased region" description="Basic residues" evidence="1">
    <location>
        <begin position="229"/>
        <end position="247"/>
    </location>
</feature>
<feature type="region of interest" description="Disordered" evidence="1">
    <location>
        <begin position="582"/>
        <end position="601"/>
    </location>
</feature>
<dbReference type="OMA" id="AAAWDMK"/>
<dbReference type="EMBL" id="HG671006">
    <property type="protein sequence ID" value="CDI79335.1"/>
    <property type="molecule type" value="Genomic_DNA"/>
</dbReference>
<feature type="region of interest" description="Disordered" evidence="1">
    <location>
        <begin position="610"/>
        <end position="657"/>
    </location>
</feature>
<dbReference type="OrthoDB" id="349151at2759"/>
<feature type="compositionally biased region" description="Basic and acidic residues" evidence="1">
    <location>
        <begin position="137"/>
        <end position="147"/>
    </location>
</feature>
<feature type="compositionally biased region" description="Acidic residues" evidence="1">
    <location>
        <begin position="614"/>
        <end position="623"/>
    </location>
</feature>
<protein>
    <submittedName>
        <fullName evidence="3">Uncharacterized protein</fullName>
    </submittedName>
</protein>
<feature type="region of interest" description="Disordered" evidence="1">
    <location>
        <begin position="670"/>
        <end position="863"/>
    </location>
</feature>
<evidence type="ECO:0000256" key="2">
    <source>
        <dbReference type="SAM" id="SignalP"/>
    </source>
</evidence>
<feature type="region of interest" description="Disordered" evidence="1">
    <location>
        <begin position="460"/>
        <end position="522"/>
    </location>
</feature>
<dbReference type="VEuPathDB" id="ToxoDB:EAH_00010630"/>
<reference evidence="3" key="2">
    <citation type="submission" date="2013-10" db="EMBL/GenBank/DDBJ databases">
        <authorList>
            <person name="Aslett M."/>
        </authorList>
    </citation>
    <scope>NUCLEOTIDE SEQUENCE [LARGE SCALE GENOMIC DNA]</scope>
    <source>
        <strain evidence="3">Houghton</strain>
    </source>
</reference>
<feature type="compositionally biased region" description="Low complexity" evidence="1">
    <location>
        <begin position="331"/>
        <end position="349"/>
    </location>
</feature>
<keyword evidence="4" id="KW-1185">Reference proteome</keyword>
<organism evidence="3 4">
    <name type="scientific">Eimeria acervulina</name>
    <name type="common">Coccidian parasite</name>
    <dbReference type="NCBI Taxonomy" id="5801"/>
    <lineage>
        <taxon>Eukaryota</taxon>
        <taxon>Sar</taxon>
        <taxon>Alveolata</taxon>
        <taxon>Apicomplexa</taxon>
        <taxon>Conoidasida</taxon>
        <taxon>Coccidia</taxon>
        <taxon>Eucoccidiorida</taxon>
        <taxon>Eimeriorina</taxon>
        <taxon>Eimeriidae</taxon>
        <taxon>Eimeria</taxon>
    </lineage>
</organism>
<feature type="compositionally biased region" description="Polar residues" evidence="1">
    <location>
        <begin position="691"/>
        <end position="700"/>
    </location>
</feature>
<feature type="chain" id="PRO_5004669786" evidence="2">
    <location>
        <begin position="20"/>
        <end position="863"/>
    </location>
</feature>
<feature type="compositionally biased region" description="Pro residues" evidence="1">
    <location>
        <begin position="321"/>
        <end position="330"/>
    </location>
</feature>
<feature type="compositionally biased region" description="Low complexity" evidence="1">
    <location>
        <begin position="794"/>
        <end position="806"/>
    </location>
</feature>
<dbReference type="GeneID" id="25269133"/>
<feature type="region of interest" description="Disordered" evidence="1">
    <location>
        <begin position="220"/>
        <end position="416"/>
    </location>
</feature>
<feature type="compositionally biased region" description="Basic residues" evidence="1">
    <location>
        <begin position="169"/>
        <end position="178"/>
    </location>
</feature>
<evidence type="ECO:0000313" key="4">
    <source>
        <dbReference type="Proteomes" id="UP000018050"/>
    </source>
</evidence>
<keyword evidence="2" id="KW-0732">Signal</keyword>
<feature type="signal peptide" evidence="2">
    <location>
        <begin position="1"/>
        <end position="19"/>
    </location>
</feature>
<gene>
    <name evidence="3" type="ORF">EAH_00010630</name>
</gene>
<feature type="compositionally biased region" description="Low complexity" evidence="1">
    <location>
        <begin position="298"/>
        <end position="309"/>
    </location>
</feature>
<evidence type="ECO:0000313" key="3">
    <source>
        <dbReference type="EMBL" id="CDI79335.1"/>
    </source>
</evidence>
<feature type="region of interest" description="Disordered" evidence="1">
    <location>
        <begin position="71"/>
        <end position="197"/>
    </location>
</feature>
<reference evidence="3" key="1">
    <citation type="submission" date="2013-10" db="EMBL/GenBank/DDBJ databases">
        <title>Genomic analysis of the causative agents of coccidiosis in chickens.</title>
        <authorList>
            <person name="Reid A.J."/>
            <person name="Blake D."/>
            <person name="Billington K."/>
            <person name="Browne H."/>
            <person name="Dunn M."/>
            <person name="Hung S."/>
            <person name="Kawahara F."/>
            <person name="Miranda-Saavedra D."/>
            <person name="Mourier T."/>
            <person name="Nagra H."/>
            <person name="Otto T.D."/>
            <person name="Rawlings N."/>
            <person name="Sanchez A."/>
            <person name="Sanders M."/>
            <person name="Subramaniam C."/>
            <person name="Tay Y."/>
            <person name="Dear P."/>
            <person name="Doerig C."/>
            <person name="Gruber A."/>
            <person name="Parkinson J."/>
            <person name="Shirley M."/>
            <person name="Wan K.L."/>
            <person name="Berriman M."/>
            <person name="Tomley F."/>
            <person name="Pain A."/>
        </authorList>
    </citation>
    <scope>NUCLEOTIDE SEQUENCE [LARGE SCALE GENOMIC DNA]</scope>
    <source>
        <strain evidence="3">Houghton</strain>
    </source>
</reference>
<evidence type="ECO:0000256" key="1">
    <source>
        <dbReference type="SAM" id="MobiDB-lite"/>
    </source>
</evidence>
<proteinExistence type="predicted"/>
<feature type="compositionally biased region" description="Polar residues" evidence="1">
    <location>
        <begin position="277"/>
        <end position="297"/>
    </location>
</feature>
<dbReference type="AlphaFoldDB" id="U6GGN4"/>
<feature type="compositionally biased region" description="Basic residues" evidence="1">
    <location>
        <begin position="371"/>
        <end position="385"/>
    </location>
</feature>
<feature type="compositionally biased region" description="Low complexity" evidence="1">
    <location>
        <begin position="671"/>
        <end position="690"/>
    </location>
</feature>
<feature type="compositionally biased region" description="Polar residues" evidence="1">
    <location>
        <begin position="817"/>
        <end position="828"/>
    </location>
</feature>
<sequence>MRHFLLLAAGVALLDFSSAVQAPNHASNEGRRSAASPPAAGVSLAAAIPAAALLSPTRSLRKLLGRAASTARAQEKKRTLSAESSLAAPVAGASQGSSTSTPLGEGDAVSATDNSSPSSSLHASTRSPSEETPAEGMESRSALEKLMAKAAAVQARSVKASHMRGSGDRRRRLPRRRIPQSPGSPTTVGPSLLGIRDETESPMSLDDVFAQISQVSLFSRKTESGVPARPRKKKTPKTWHTNTKRRWGALQRYPDTESEDDDAPILAVLPRMPAPRSPSTSKNAAGDASSSESTNTPQAALQQLLSDAAGSMGIAAWTPTKEPPPSPPGEPSEGFISPAATPEAPSASTKGSRSALEDLLKQATAKIAAGTRRKKAHRGSFRLGKKNSQLPQKGNKTEDDEPILAVLPRKPPAPHYSEAVQTNLSSVSGYSLKQETSPREALQQLLANSSRNISSWVRVEEGIKEEEESTGGVEEAEDSEEGVPPQVTEGVQGAPTTEGPLPLTAQRLNSSEEAPGPQPANALEVKGFEVAAAANAETAKVAPRLTLEVVVAAAAAWDMKAAIDAARKAEETARAARAAATSARGISALPGPPNGQVQGADFKGGRVQMKWEEDSVSEETTESEESHSNEVGPPSGGWDTSMRVSEESGSLKTLSHTQWRLGNREMVGFNSGSHRGLHSSSSPFFPSHSSLANKSPEGTPSSSEQYEEDSEYGKDPPWEAPAGVGGLQRETEEPAGGWGLQGTPEPGPALPSQDMQQNQDLTPPRGLKETETQSPLKDGIIQEADRAPSQQGTAAAAAGAAAAAAADSGEGDAVQSEGASFSNTEGPSNTGGGSYKKKNSHTSNTHTKSWGLGPAIVFGPQKG</sequence>
<dbReference type="RefSeq" id="XP_013250529.1">
    <property type="nucleotide sequence ID" value="XM_013395075.1"/>
</dbReference>
<name>U6GGN4_EIMAC</name>
<accession>U6GGN4</accession>
<dbReference type="Proteomes" id="UP000018050">
    <property type="component" value="Unassembled WGS sequence"/>
</dbReference>
<feature type="compositionally biased region" description="Polar residues" evidence="1">
    <location>
        <begin position="111"/>
        <end position="127"/>
    </location>
</feature>
<feature type="compositionally biased region" description="Acidic residues" evidence="1">
    <location>
        <begin position="463"/>
        <end position="481"/>
    </location>
</feature>
<feature type="compositionally biased region" description="Polar residues" evidence="1">
    <location>
        <begin position="647"/>
        <end position="657"/>
    </location>
</feature>